<dbReference type="GO" id="GO:0005261">
    <property type="term" value="F:monoatomic cation channel activity"/>
    <property type="evidence" value="ECO:0007669"/>
    <property type="project" value="TreeGrafter"/>
</dbReference>
<protein>
    <submittedName>
        <fullName evidence="10">Calcium homeostasis modulator 3</fullName>
    </submittedName>
</protein>
<keyword evidence="6" id="KW-0406">Ion transport</keyword>
<comment type="similarity">
    <text evidence="2">Belongs to the CALHM family.</text>
</comment>
<keyword evidence="5 9" id="KW-1133">Transmembrane helix</keyword>
<accession>A0A3Q1EPI7</accession>
<comment type="subcellular location">
    <subcellularLocation>
        <location evidence="1">Membrane</location>
        <topology evidence="1">Multi-pass membrane protein</topology>
    </subcellularLocation>
</comment>
<dbReference type="PANTHER" id="PTHR32261">
    <property type="entry name" value="CALCIUM HOMEOSTASIS MODULATOR PROTEIN"/>
    <property type="match status" value="1"/>
</dbReference>
<dbReference type="Proteomes" id="UP000257200">
    <property type="component" value="Unplaced"/>
</dbReference>
<reference evidence="10" key="1">
    <citation type="submission" date="2025-08" db="UniProtKB">
        <authorList>
            <consortium name="Ensembl"/>
        </authorList>
    </citation>
    <scope>IDENTIFICATION</scope>
</reference>
<evidence type="ECO:0000256" key="6">
    <source>
        <dbReference type="ARBA" id="ARBA00023065"/>
    </source>
</evidence>
<dbReference type="AlphaFoldDB" id="A0A3Q1EPI7"/>
<dbReference type="GO" id="GO:1904669">
    <property type="term" value="P:ATP export"/>
    <property type="evidence" value="ECO:0007669"/>
    <property type="project" value="UniProtKB-ARBA"/>
</dbReference>
<dbReference type="GO" id="GO:0005886">
    <property type="term" value="C:plasma membrane"/>
    <property type="evidence" value="ECO:0007669"/>
    <property type="project" value="TreeGrafter"/>
</dbReference>
<feature type="transmembrane region" description="Helical" evidence="9">
    <location>
        <begin position="137"/>
        <end position="159"/>
    </location>
</feature>
<keyword evidence="7 9" id="KW-0472">Membrane</keyword>
<dbReference type="InterPro" id="IPR029569">
    <property type="entry name" value="CALHM"/>
</dbReference>
<proteinExistence type="inferred from homology"/>
<feature type="transmembrane region" description="Helical" evidence="9">
    <location>
        <begin position="21"/>
        <end position="39"/>
    </location>
</feature>
<evidence type="ECO:0000313" key="11">
    <source>
        <dbReference type="Proteomes" id="UP000257200"/>
    </source>
</evidence>
<feature type="transmembrane region" description="Helical" evidence="9">
    <location>
        <begin position="93"/>
        <end position="117"/>
    </location>
</feature>
<keyword evidence="4 9" id="KW-0812">Transmembrane</keyword>
<evidence type="ECO:0000256" key="2">
    <source>
        <dbReference type="ARBA" id="ARBA00008497"/>
    </source>
</evidence>
<dbReference type="GeneTree" id="ENSGT01030000234610"/>
<keyword evidence="8" id="KW-0407">Ion channel</keyword>
<feature type="transmembrane region" description="Helical" evidence="9">
    <location>
        <begin position="51"/>
        <end position="72"/>
    </location>
</feature>
<organism evidence="10 11">
    <name type="scientific">Acanthochromis polyacanthus</name>
    <name type="common">spiny chromis</name>
    <dbReference type="NCBI Taxonomy" id="80966"/>
    <lineage>
        <taxon>Eukaryota</taxon>
        <taxon>Metazoa</taxon>
        <taxon>Chordata</taxon>
        <taxon>Craniata</taxon>
        <taxon>Vertebrata</taxon>
        <taxon>Euteleostomi</taxon>
        <taxon>Actinopterygii</taxon>
        <taxon>Neopterygii</taxon>
        <taxon>Teleostei</taxon>
        <taxon>Neoteleostei</taxon>
        <taxon>Acanthomorphata</taxon>
        <taxon>Ovalentaria</taxon>
        <taxon>Pomacentridae</taxon>
        <taxon>Acanthochromis</taxon>
    </lineage>
</organism>
<evidence type="ECO:0000256" key="3">
    <source>
        <dbReference type="ARBA" id="ARBA00022448"/>
    </source>
</evidence>
<dbReference type="Pfam" id="PF14798">
    <property type="entry name" value="Ca_hom_mod"/>
    <property type="match status" value="2"/>
</dbReference>
<evidence type="ECO:0000256" key="5">
    <source>
        <dbReference type="ARBA" id="ARBA00022989"/>
    </source>
</evidence>
<dbReference type="PANTHER" id="PTHR32261:SF7">
    <property type="entry name" value="CALCIUM HOMEOSTASIS MODULATOR PROTEIN 3"/>
    <property type="match status" value="1"/>
</dbReference>
<reference evidence="10" key="2">
    <citation type="submission" date="2025-09" db="UniProtKB">
        <authorList>
            <consortium name="Ensembl"/>
        </authorList>
    </citation>
    <scope>IDENTIFICATION</scope>
</reference>
<evidence type="ECO:0000256" key="7">
    <source>
        <dbReference type="ARBA" id="ARBA00023136"/>
    </source>
</evidence>
<evidence type="ECO:0000256" key="8">
    <source>
        <dbReference type="ARBA" id="ARBA00023303"/>
    </source>
</evidence>
<name>A0A3Q1EPI7_9TELE</name>
<sequence length="301" mass="35207">MERLKLVLQYFQSNSESISNGICIILALVSVKLYTSFDFNCPCLPQYNKLYSLGVMTVPPIILFFLGVLVNRHTGLILCYSCRYLFSAMIQRALLAPMVWILVTLLDGKIFICAFSVSVDPALFQGMCKHTHYLNKYIVFLVKSTFWLGWSILLFLIVLGAMGRLIKPCFDDHATFLQTRYWSNYLDVEQKLFDETCVLHARDFARKCVVQFFEDMREDTVLYLPHPPFITNFREDWEEEEEERLHGITKQEQVDQLLNKWYYSKPELDVTRISHRPKTCVTWEDLIFDLVQCVLGVELDS</sequence>
<dbReference type="Ensembl" id="ENSAPOT00000007658.1">
    <property type="protein sequence ID" value="ENSAPOP00000005848.1"/>
    <property type="gene ID" value="ENSAPOG00000007624.1"/>
</dbReference>
<evidence type="ECO:0000256" key="1">
    <source>
        <dbReference type="ARBA" id="ARBA00004141"/>
    </source>
</evidence>
<keyword evidence="3" id="KW-0813">Transport</keyword>
<evidence type="ECO:0000256" key="4">
    <source>
        <dbReference type="ARBA" id="ARBA00022692"/>
    </source>
</evidence>
<evidence type="ECO:0000313" key="10">
    <source>
        <dbReference type="Ensembl" id="ENSAPOP00000005848.1"/>
    </source>
</evidence>
<keyword evidence="11" id="KW-1185">Reference proteome</keyword>
<evidence type="ECO:0000256" key="9">
    <source>
        <dbReference type="SAM" id="Phobius"/>
    </source>
</evidence>